<reference evidence="1 2" key="2">
    <citation type="journal article" date="2012" name="Stand. Genomic Sci.">
        <title>Complete genome sequence of Thauera aminoaromatica strain MZ1T.</title>
        <authorList>
            <person name="Jiang K."/>
            <person name="Sanseverino J."/>
            <person name="Chauhan A."/>
            <person name="Lucas S."/>
            <person name="Copeland A."/>
            <person name="Lapidus A."/>
            <person name="Del Rio T.G."/>
            <person name="Dalin E."/>
            <person name="Tice H."/>
            <person name="Bruce D."/>
            <person name="Goodwin L."/>
            <person name="Pitluck S."/>
            <person name="Sims D."/>
            <person name="Brettin T."/>
            <person name="Detter J.C."/>
            <person name="Han C."/>
            <person name="Chang Y.J."/>
            <person name="Larimer F."/>
            <person name="Land M."/>
            <person name="Hauser L."/>
            <person name="Kyrpides N.C."/>
            <person name="Mikhailova N."/>
            <person name="Moser S."/>
            <person name="Jegier P."/>
            <person name="Close D."/>
            <person name="Debruyn J.M."/>
            <person name="Wang Y."/>
            <person name="Layton A.C."/>
            <person name="Allen M.S."/>
            <person name="Sayler G.S."/>
        </authorList>
    </citation>
    <scope>NUCLEOTIDE SEQUENCE [LARGE SCALE GENOMIC DNA]</scope>
    <source>
        <strain evidence="1 2">MZ1T</strain>
        <plasmid evidence="1">pTha01</plasmid>
    </source>
</reference>
<evidence type="ECO:0000313" key="1">
    <source>
        <dbReference type="EMBL" id="ACK55105.1"/>
    </source>
</evidence>
<name>B8F0D9_THASP</name>
<dbReference type="HOGENOM" id="CLU_1507509_0_0_4"/>
<accession>B8F0D9</accession>
<gene>
    <name evidence="1" type="ordered locus">Tmz1t_2370</name>
</gene>
<sequence length="196" mass="21224">MKTSIAQQALTDFWRSASIVTSACAGAAGWSVEIHDAQAASSPSVLLYVWDSASGWTWLCSVPRKAFAAVSEKASRERPAMVEAIRGKLGNVISRAADGVAPDLEDSTSWEQVLGAMLAAYAGTTQAYKLANGLQGGGHFIVSYYREPGEQHGMLRPFTLPADTRGRDVLPVEHLLQAVKSVQSMDRERHPEWFSS</sequence>
<protein>
    <submittedName>
        <fullName evidence="1">Uncharacterized protein</fullName>
    </submittedName>
</protein>
<organism evidence="1 2">
    <name type="scientific">Thauera aminoaromatica</name>
    <dbReference type="NCBI Taxonomy" id="164330"/>
    <lineage>
        <taxon>Bacteria</taxon>
        <taxon>Pseudomonadati</taxon>
        <taxon>Pseudomonadota</taxon>
        <taxon>Betaproteobacteria</taxon>
        <taxon>Rhodocyclales</taxon>
        <taxon>Zoogloeaceae</taxon>
        <taxon>Thauera</taxon>
    </lineage>
</organism>
<keyword evidence="1" id="KW-0614">Plasmid</keyword>
<evidence type="ECO:0000313" key="2">
    <source>
        <dbReference type="Proteomes" id="UP000002186"/>
    </source>
</evidence>
<dbReference type="AlphaFoldDB" id="B8F0D9"/>
<dbReference type="Proteomes" id="UP000002186">
    <property type="component" value="Plasmid pTha01"/>
</dbReference>
<reference evidence="2" key="1">
    <citation type="submission" date="2008-12" db="EMBL/GenBank/DDBJ databases">
        <title>Complete sequence of plasmid of Thauera sp. MZ1T.</title>
        <authorList>
            <consortium name="US DOE Joint Genome Institute"/>
            <person name="Lucas S."/>
            <person name="Copeland A."/>
            <person name="Lapidus A."/>
            <person name="Glavina del Rio T."/>
            <person name="Dalin E."/>
            <person name="Tice H."/>
            <person name="Bruce D."/>
            <person name="Goodwin L."/>
            <person name="Pitluck S."/>
            <person name="Sims D."/>
            <person name="Brettin T."/>
            <person name="Detter J.C."/>
            <person name="Han C."/>
            <person name="Larimer F."/>
            <person name="Land M."/>
            <person name="Hauser L."/>
            <person name="Kyrpides N."/>
            <person name="Mikhailova N."/>
            <person name="Sayler G.S."/>
        </authorList>
    </citation>
    <scope>NUCLEOTIDE SEQUENCE [LARGE SCALE GENOMIC DNA]</scope>
    <source>
        <strain evidence="2">MZ1T</strain>
        <plasmid evidence="2">pTha01</plasmid>
    </source>
</reference>
<proteinExistence type="predicted"/>
<dbReference type="EMBL" id="CP001282">
    <property type="protein sequence ID" value="ACK55105.1"/>
    <property type="molecule type" value="Genomic_DNA"/>
</dbReference>
<dbReference type="KEGG" id="tmz:Tmz1t_2370"/>
<geneLocation type="plasmid" evidence="1 2">
    <name>pTha01</name>
</geneLocation>
<keyword evidence="2" id="KW-1185">Reference proteome</keyword>
<dbReference type="RefSeq" id="WP_012592905.1">
    <property type="nucleotide sequence ID" value="NC_011667.1"/>
</dbReference>